<comment type="caution">
    <text evidence="1">The sequence shown here is derived from an EMBL/GenBank/DDBJ whole genome shotgun (WGS) entry which is preliminary data.</text>
</comment>
<dbReference type="Proteomes" id="UP000306585">
    <property type="component" value="Unassembled WGS sequence"/>
</dbReference>
<accession>A0A5R9GR39</accession>
<name>A0A5R9GR39_9PROT</name>
<dbReference type="AlphaFoldDB" id="A0A5R9GR39"/>
<protein>
    <submittedName>
        <fullName evidence="1">Uncharacterized protein</fullName>
    </submittedName>
</protein>
<organism evidence="1 2">
    <name type="scientific">Mariprofundus erugo</name>
    <dbReference type="NCBI Taxonomy" id="2528639"/>
    <lineage>
        <taxon>Bacteria</taxon>
        <taxon>Pseudomonadati</taxon>
        <taxon>Pseudomonadota</taxon>
        <taxon>Candidatius Mariprofundia</taxon>
        <taxon>Mariprofundales</taxon>
        <taxon>Mariprofundaceae</taxon>
        <taxon>Mariprofundus</taxon>
    </lineage>
</organism>
<reference evidence="1 2" key="1">
    <citation type="journal article" date="2019" name="Appl. Environ. Microbiol.">
        <title>Environmental Evidence and Genomic Insight of Iron-oxidizing Bacteria Preference Towards More Corrosion Resistant Stainless Steel at Higher Salinities.</title>
        <authorList>
            <person name="Garrison C.E."/>
            <person name="Price K.A."/>
            <person name="Field E.K."/>
        </authorList>
    </citation>
    <scope>NUCLEOTIDE SEQUENCE [LARGE SCALE GENOMIC DNA]</scope>
    <source>
        <strain evidence="1 2">P3</strain>
    </source>
</reference>
<proteinExistence type="predicted"/>
<dbReference type="EMBL" id="VBRY01000002">
    <property type="protein sequence ID" value="TLS68716.1"/>
    <property type="molecule type" value="Genomic_DNA"/>
</dbReference>
<gene>
    <name evidence="1" type="ORF">FEF65_03195</name>
</gene>
<evidence type="ECO:0000313" key="2">
    <source>
        <dbReference type="Proteomes" id="UP000306585"/>
    </source>
</evidence>
<evidence type="ECO:0000313" key="1">
    <source>
        <dbReference type="EMBL" id="TLS68716.1"/>
    </source>
</evidence>
<keyword evidence="2" id="KW-1185">Reference proteome</keyword>
<sequence length="78" mass="8923">MLIYCHQEKISRQMQRCGFAFAYKSGTDASDLASRPWLARKRWMNQRFLNHKAGATGTAICCPSALFVAKDFEDQYAN</sequence>
<dbReference type="RefSeq" id="WP_161595166.1">
    <property type="nucleotide sequence ID" value="NZ_VBRY01000002.1"/>
</dbReference>